<dbReference type="SUPFAM" id="SSF63411">
    <property type="entry name" value="LuxS/MPP-like metallohydrolase"/>
    <property type="match status" value="2"/>
</dbReference>
<proteinExistence type="predicted"/>
<dbReference type="Gene3D" id="3.30.830.10">
    <property type="entry name" value="Metalloenzyme, LuxS/M16 peptidase-like"/>
    <property type="match status" value="2"/>
</dbReference>
<reference evidence="4" key="2">
    <citation type="submission" date="2024-05" db="EMBL/GenBank/DDBJ databases">
        <title>Rhodohalobacter halophilus gen. nov., sp. nov., a moderately halophilic member of the family Balneolaceae.</title>
        <authorList>
            <person name="Xia J."/>
        </authorList>
    </citation>
    <scope>NUCLEOTIDE SEQUENCE</scope>
    <source>
        <strain evidence="4">WB101</strain>
    </source>
</reference>
<evidence type="ECO:0000313" key="5">
    <source>
        <dbReference type="Proteomes" id="UP001165366"/>
    </source>
</evidence>
<evidence type="ECO:0000259" key="3">
    <source>
        <dbReference type="Pfam" id="PF05193"/>
    </source>
</evidence>
<evidence type="ECO:0000259" key="2">
    <source>
        <dbReference type="Pfam" id="PF00675"/>
    </source>
</evidence>
<dbReference type="InterPro" id="IPR011765">
    <property type="entry name" value="Pept_M16_N"/>
</dbReference>
<dbReference type="InterPro" id="IPR011249">
    <property type="entry name" value="Metalloenz_LuxS/M16"/>
</dbReference>
<dbReference type="EMBL" id="JAKLWS010000006">
    <property type="protein sequence ID" value="MCG2588362.1"/>
    <property type="molecule type" value="Genomic_DNA"/>
</dbReference>
<feature type="chain" id="PRO_5047410187" evidence="1">
    <location>
        <begin position="21"/>
        <end position="690"/>
    </location>
</feature>
<keyword evidence="5" id="KW-1185">Reference proteome</keyword>
<protein>
    <submittedName>
        <fullName evidence="4">Insulinase family protein</fullName>
    </submittedName>
</protein>
<evidence type="ECO:0000256" key="1">
    <source>
        <dbReference type="SAM" id="SignalP"/>
    </source>
</evidence>
<gene>
    <name evidence="4" type="ORF">L6773_07295</name>
</gene>
<dbReference type="InterPro" id="IPR007863">
    <property type="entry name" value="Peptidase_M16_C"/>
</dbReference>
<dbReference type="PANTHER" id="PTHR11851:SF225">
    <property type="entry name" value="NON-PEPTIDASE HOMOLOG YMXG"/>
    <property type="match status" value="1"/>
</dbReference>
<feature type="domain" description="Peptidase M16 N-terminal" evidence="2">
    <location>
        <begin position="63"/>
        <end position="181"/>
    </location>
</feature>
<feature type="signal peptide" evidence="1">
    <location>
        <begin position="1"/>
        <end position="20"/>
    </location>
</feature>
<name>A0ABS9KBY4_9BACT</name>
<feature type="domain" description="Peptidase M16 C-terminal" evidence="3">
    <location>
        <begin position="203"/>
        <end position="381"/>
    </location>
</feature>
<sequence>MKRVVLLCLFFTLINSVLNAQKTYDELEFPELNEFQVPEVETFTSDNGITFFLLEDSELPLIDLSVIIKTGGVLDPADKEGLASITGTVIRSGGSELHSADSLNVMLENRAASMETGIGFSSGSASMNVLKEDFDELLPVFIDLLKNPSFPEDKIELAKTQTKSSISRRNDDAQQIAFREFRRLIYGKDSVYGRNVEYETVNNITRDDIINFHNNHFVAENMMVGIVGDFEASDMREKLEDAFSSIPSGEETPLNFPELSDESGSSINFANKSDVNQSVVLMGHLGGLRDNPDYAEIQVMNNVLSGGTFSGRLMQVVRTEMGLAYSAFGQYSMNTFYPGIFYAGVMTKSETTAEAIDAIIEQIERLQNEPISEEELQSTKDLILNSAIFEYDSYEEILSQQISNEYRGLSDDAFQQYLNEVRETTIEDVQRVAQEYLNPDQLNILVVGNEEQIGDQLQKYGDVNEVDISIPQPGGTDEESVAGDAVAGREWINRMASAVLPNGPVDGELVYEAQNTVKTPQGEMNLDLVQTINFNTDKLVADVTMPMGQVTMQIEDGEGSMQMGGNEMPMQPAQKQQLMAEYHRHPVYLALNRDQLNVEYLGMEEMEGQELAHIRVEAEPTLHLYLDPETSYPIVRTYRQFDPQAGEQVEVKVVSSDWREADGVLIPYETISYAGGEQNAVTNVSTHSVE</sequence>
<comment type="caution">
    <text evidence="4">The sequence shown here is derived from an EMBL/GenBank/DDBJ whole genome shotgun (WGS) entry which is preliminary data.</text>
</comment>
<accession>A0ABS9KBY4</accession>
<keyword evidence="1" id="KW-0732">Signal</keyword>
<dbReference type="PANTHER" id="PTHR11851">
    <property type="entry name" value="METALLOPROTEASE"/>
    <property type="match status" value="1"/>
</dbReference>
<dbReference type="Proteomes" id="UP001165366">
    <property type="component" value="Unassembled WGS sequence"/>
</dbReference>
<evidence type="ECO:0000313" key="4">
    <source>
        <dbReference type="EMBL" id="MCG2588362.1"/>
    </source>
</evidence>
<dbReference type="Pfam" id="PF05193">
    <property type="entry name" value="Peptidase_M16_C"/>
    <property type="match status" value="1"/>
</dbReference>
<reference evidence="4" key="1">
    <citation type="submission" date="2022-01" db="EMBL/GenBank/DDBJ databases">
        <authorList>
            <person name="Wang Y."/>
        </authorList>
    </citation>
    <scope>NUCLEOTIDE SEQUENCE</scope>
    <source>
        <strain evidence="4">WB101</strain>
    </source>
</reference>
<dbReference type="Pfam" id="PF00675">
    <property type="entry name" value="Peptidase_M16"/>
    <property type="match status" value="1"/>
</dbReference>
<dbReference type="InterPro" id="IPR050361">
    <property type="entry name" value="MPP/UQCRC_Complex"/>
</dbReference>
<dbReference type="RefSeq" id="WP_237853204.1">
    <property type="nucleotide sequence ID" value="NZ_JAKLWS010000006.1"/>
</dbReference>
<organism evidence="4 5">
    <name type="scientific">Rhodohalobacter sulfatireducens</name>
    <dbReference type="NCBI Taxonomy" id="2911366"/>
    <lineage>
        <taxon>Bacteria</taxon>
        <taxon>Pseudomonadati</taxon>
        <taxon>Balneolota</taxon>
        <taxon>Balneolia</taxon>
        <taxon>Balneolales</taxon>
        <taxon>Balneolaceae</taxon>
        <taxon>Rhodohalobacter</taxon>
    </lineage>
</organism>